<dbReference type="Gene3D" id="1.20.5.1930">
    <property type="match status" value="1"/>
</dbReference>
<dbReference type="InterPro" id="IPR050482">
    <property type="entry name" value="Sensor_HK_TwoCompSys"/>
</dbReference>
<dbReference type="EMBL" id="JAGQFT020000006">
    <property type="protein sequence ID" value="MBS7457519.1"/>
    <property type="molecule type" value="Genomic_DNA"/>
</dbReference>
<dbReference type="RefSeq" id="WP_213173663.1">
    <property type="nucleotide sequence ID" value="NZ_JAGQFT020000006.1"/>
</dbReference>
<dbReference type="GO" id="GO:0046983">
    <property type="term" value="F:protein dimerization activity"/>
    <property type="evidence" value="ECO:0007669"/>
    <property type="project" value="InterPro"/>
</dbReference>
<dbReference type="Proteomes" id="UP000675747">
    <property type="component" value="Unassembled WGS sequence"/>
</dbReference>
<gene>
    <name evidence="6" type="ORF">KB893_010270</name>
</gene>
<protein>
    <submittedName>
        <fullName evidence="6">Sensor histidine kinase</fullName>
    </submittedName>
</protein>
<dbReference type="GO" id="GO:0016020">
    <property type="term" value="C:membrane"/>
    <property type="evidence" value="ECO:0007669"/>
    <property type="project" value="InterPro"/>
</dbReference>
<keyword evidence="4" id="KW-0812">Transmembrane</keyword>
<dbReference type="SMART" id="SM00387">
    <property type="entry name" value="HATPase_c"/>
    <property type="match status" value="1"/>
</dbReference>
<evidence type="ECO:0000256" key="3">
    <source>
        <dbReference type="ARBA" id="ARBA00023012"/>
    </source>
</evidence>
<dbReference type="Gene3D" id="3.30.565.10">
    <property type="entry name" value="Histidine kinase-like ATPase, C-terminal domain"/>
    <property type="match status" value="1"/>
</dbReference>
<evidence type="ECO:0000313" key="6">
    <source>
        <dbReference type="EMBL" id="MBS7457519.1"/>
    </source>
</evidence>
<dbReference type="InterPro" id="IPR003594">
    <property type="entry name" value="HATPase_dom"/>
</dbReference>
<feature type="transmembrane region" description="Helical" evidence="4">
    <location>
        <begin position="69"/>
        <end position="90"/>
    </location>
</feature>
<keyword evidence="4" id="KW-0472">Membrane</keyword>
<dbReference type="Pfam" id="PF02518">
    <property type="entry name" value="HATPase_c"/>
    <property type="match status" value="1"/>
</dbReference>
<dbReference type="PANTHER" id="PTHR24421">
    <property type="entry name" value="NITRATE/NITRITE SENSOR PROTEIN NARX-RELATED"/>
    <property type="match status" value="1"/>
</dbReference>
<dbReference type="GO" id="GO:0000155">
    <property type="term" value="F:phosphorelay sensor kinase activity"/>
    <property type="evidence" value="ECO:0007669"/>
    <property type="project" value="InterPro"/>
</dbReference>
<keyword evidence="4" id="KW-1133">Transmembrane helix</keyword>
<dbReference type="CDD" id="cd16917">
    <property type="entry name" value="HATPase_UhpB-NarQ-NarX-like"/>
    <property type="match status" value="1"/>
</dbReference>
<evidence type="ECO:0000256" key="1">
    <source>
        <dbReference type="ARBA" id="ARBA00022679"/>
    </source>
</evidence>
<dbReference type="InterPro" id="IPR036890">
    <property type="entry name" value="HATPase_C_sf"/>
</dbReference>
<evidence type="ECO:0000313" key="7">
    <source>
        <dbReference type="Proteomes" id="UP000675747"/>
    </source>
</evidence>
<comment type="caution">
    <text evidence="6">The sequence shown here is derived from an EMBL/GenBank/DDBJ whole genome shotgun (WGS) entry which is preliminary data.</text>
</comment>
<reference evidence="6 7" key="1">
    <citation type="journal article" date="2021" name="Microbiol. Resour. Announc.">
        <title>Draft Genome Sequence of Coralloluteibacterium stylophorae LMG 29479T.</title>
        <authorList>
            <person name="Karlyshev A.V."/>
            <person name="Kudryashova E.B."/>
            <person name="Ariskina E.V."/>
            <person name="Conroy A.P."/>
            <person name="Abidueva E.Y."/>
        </authorList>
    </citation>
    <scope>NUCLEOTIDE SEQUENCE [LARGE SCALE GENOMIC DNA]</scope>
    <source>
        <strain evidence="6 7">LMG 29479</strain>
    </source>
</reference>
<accession>A0AAP2CBV2</accession>
<dbReference type="InterPro" id="IPR011712">
    <property type="entry name" value="Sig_transdc_His_kin_sub3_dim/P"/>
</dbReference>
<evidence type="ECO:0000259" key="5">
    <source>
        <dbReference type="SMART" id="SM00387"/>
    </source>
</evidence>
<keyword evidence="3" id="KW-0902">Two-component regulatory system</keyword>
<evidence type="ECO:0000256" key="2">
    <source>
        <dbReference type="ARBA" id="ARBA00022777"/>
    </source>
</evidence>
<keyword evidence="7" id="KW-1185">Reference proteome</keyword>
<keyword evidence="2 6" id="KW-0418">Kinase</keyword>
<feature type="domain" description="Histidine kinase/HSP90-like ATPase" evidence="5">
    <location>
        <begin position="219"/>
        <end position="309"/>
    </location>
</feature>
<dbReference type="SUPFAM" id="SSF55874">
    <property type="entry name" value="ATPase domain of HSP90 chaperone/DNA topoisomerase II/histidine kinase"/>
    <property type="match status" value="1"/>
</dbReference>
<feature type="transmembrane region" description="Helical" evidence="4">
    <location>
        <begin position="24"/>
        <end position="57"/>
    </location>
</feature>
<dbReference type="Pfam" id="PF07730">
    <property type="entry name" value="HisKA_3"/>
    <property type="match status" value="1"/>
</dbReference>
<dbReference type="PANTHER" id="PTHR24421:SF59">
    <property type="entry name" value="OXYGEN SENSOR HISTIDINE KINASE NREB"/>
    <property type="match status" value="1"/>
</dbReference>
<keyword evidence="1" id="KW-0808">Transferase</keyword>
<organism evidence="6 7">
    <name type="scientific">Coralloluteibacterium stylophorae</name>
    <dbReference type="NCBI Taxonomy" id="1776034"/>
    <lineage>
        <taxon>Bacteria</taxon>
        <taxon>Pseudomonadati</taxon>
        <taxon>Pseudomonadota</taxon>
        <taxon>Gammaproteobacteria</taxon>
        <taxon>Lysobacterales</taxon>
        <taxon>Lysobacteraceae</taxon>
        <taxon>Coralloluteibacterium</taxon>
    </lineage>
</organism>
<dbReference type="AlphaFoldDB" id="A0AAP2CBV2"/>
<name>A0AAP2CBV2_9GAMM</name>
<evidence type="ECO:0000256" key="4">
    <source>
        <dbReference type="SAM" id="Phobius"/>
    </source>
</evidence>
<proteinExistence type="predicted"/>
<sequence length="314" mass="33314">MVVVVLLQGAVTLATILLPQGFIAVALLIVVAAQLFVLVPVRAAIAWMLAFNVAVALAMQPHTGGTMRLLLEMLPLVGFQTFAAMTAYYASSAERSRDAADRINAELLATRALLEESARGEERLRLSRELHDVAGHTLTALKLNLRRLARDPACAGHEAVALGTRLADELLDDIRAVVGQLRRHDGIGLRGALEALARQTPGVTVRIAMDDELRADGVGAAEALLRTAQEAITNALRHGGAGTIEIRCTRTAGAIELEVVDDGAGAPSIRPGNGLRGMRERVEALDGRLEVTPRQPRGVRVRAVVPARTPGASA</sequence>